<dbReference type="AlphaFoldDB" id="A0A0M3IT30"/>
<evidence type="ECO:0000256" key="1">
    <source>
        <dbReference type="SAM" id="MobiDB-lite"/>
    </source>
</evidence>
<name>A0A0M3IT30_ASCLU</name>
<keyword evidence="2" id="KW-1185">Reference proteome</keyword>
<sequence>NGNERRNQRSNPNRVLDHVRLQRNQQRNDPSRSILRPKRLFTLRLFLRDAIVEY</sequence>
<organism evidence="2 3">
    <name type="scientific">Ascaris lumbricoides</name>
    <name type="common">Giant roundworm</name>
    <dbReference type="NCBI Taxonomy" id="6252"/>
    <lineage>
        <taxon>Eukaryota</taxon>
        <taxon>Metazoa</taxon>
        <taxon>Ecdysozoa</taxon>
        <taxon>Nematoda</taxon>
        <taxon>Chromadorea</taxon>
        <taxon>Rhabditida</taxon>
        <taxon>Spirurina</taxon>
        <taxon>Ascaridomorpha</taxon>
        <taxon>Ascaridoidea</taxon>
        <taxon>Ascarididae</taxon>
        <taxon>Ascaris</taxon>
    </lineage>
</organism>
<protein>
    <submittedName>
        <fullName evidence="3">Uncharacterized protein</fullName>
    </submittedName>
</protein>
<dbReference type="WBParaSite" id="ALUE_0002190801-mRNA-1">
    <property type="protein sequence ID" value="ALUE_0002190801-mRNA-1"/>
    <property type="gene ID" value="ALUE_0002190801"/>
</dbReference>
<proteinExistence type="predicted"/>
<feature type="region of interest" description="Disordered" evidence="1">
    <location>
        <begin position="1"/>
        <end position="32"/>
    </location>
</feature>
<evidence type="ECO:0000313" key="3">
    <source>
        <dbReference type="WBParaSite" id="ALUE_0002190801-mRNA-1"/>
    </source>
</evidence>
<reference evidence="3" key="1">
    <citation type="submission" date="2017-02" db="UniProtKB">
        <authorList>
            <consortium name="WormBaseParasite"/>
        </authorList>
    </citation>
    <scope>IDENTIFICATION</scope>
</reference>
<evidence type="ECO:0000313" key="2">
    <source>
        <dbReference type="Proteomes" id="UP000036681"/>
    </source>
</evidence>
<accession>A0A0M3IT30</accession>
<dbReference type="Proteomes" id="UP000036681">
    <property type="component" value="Unplaced"/>
</dbReference>